<comment type="caution">
    <text evidence="2">The sequence shown here is derived from an EMBL/GenBank/DDBJ whole genome shotgun (WGS) entry which is preliminary data.</text>
</comment>
<accession>A0A9P6TBH2</accession>
<keyword evidence="3" id="KW-1185">Reference proteome</keyword>
<feature type="region of interest" description="Disordered" evidence="1">
    <location>
        <begin position="77"/>
        <end position="195"/>
    </location>
</feature>
<sequence>MREKGRYKMIDNKVLKCRELKPLPGECASRQKAQKLACNTGEIRRIRRSYNPAETHKALACLPRPEASAIAQLRVGDPRTLPPPVQALQRPALGPHKGALQVEGVTHDPPHPHDSSRLHPPSRLHPKDAPIQPGPTTATATATATATPLTSTHLCPPGPLRPRQHRLPHPPPSASTPSPTPHHLATPCPCPLQKL</sequence>
<evidence type="ECO:0000313" key="2">
    <source>
        <dbReference type="EMBL" id="KAG0144623.1"/>
    </source>
</evidence>
<evidence type="ECO:0000256" key="1">
    <source>
        <dbReference type="SAM" id="MobiDB-lite"/>
    </source>
</evidence>
<feature type="compositionally biased region" description="Pro residues" evidence="1">
    <location>
        <begin position="169"/>
        <end position="180"/>
    </location>
</feature>
<dbReference type="Proteomes" id="UP000886653">
    <property type="component" value="Unassembled WGS sequence"/>
</dbReference>
<dbReference type="AlphaFoldDB" id="A0A9P6TBH2"/>
<proteinExistence type="predicted"/>
<gene>
    <name evidence="2" type="ORF">CROQUDRAFT_108429</name>
</gene>
<evidence type="ECO:0000313" key="3">
    <source>
        <dbReference type="Proteomes" id="UP000886653"/>
    </source>
</evidence>
<feature type="compositionally biased region" description="Basic and acidic residues" evidence="1">
    <location>
        <begin position="105"/>
        <end position="117"/>
    </location>
</feature>
<reference evidence="2" key="1">
    <citation type="submission" date="2013-11" db="EMBL/GenBank/DDBJ databases">
        <title>Genome sequence of the fusiform rust pathogen reveals effectors for host alternation and coevolution with pine.</title>
        <authorList>
            <consortium name="DOE Joint Genome Institute"/>
            <person name="Smith K."/>
            <person name="Pendleton A."/>
            <person name="Kubisiak T."/>
            <person name="Anderson C."/>
            <person name="Salamov A."/>
            <person name="Aerts A."/>
            <person name="Riley R."/>
            <person name="Clum A."/>
            <person name="Lindquist E."/>
            <person name="Ence D."/>
            <person name="Campbell M."/>
            <person name="Kronenberg Z."/>
            <person name="Feau N."/>
            <person name="Dhillon B."/>
            <person name="Hamelin R."/>
            <person name="Burleigh J."/>
            <person name="Smith J."/>
            <person name="Yandell M."/>
            <person name="Nelson C."/>
            <person name="Grigoriev I."/>
            <person name="Davis J."/>
        </authorList>
    </citation>
    <scope>NUCLEOTIDE SEQUENCE</scope>
    <source>
        <strain evidence="2">G11</strain>
    </source>
</reference>
<name>A0A9P6TBH2_9BASI</name>
<protein>
    <submittedName>
        <fullName evidence="2">Uncharacterized protein</fullName>
    </submittedName>
</protein>
<dbReference type="EMBL" id="MU167292">
    <property type="protein sequence ID" value="KAG0144623.1"/>
    <property type="molecule type" value="Genomic_DNA"/>
</dbReference>
<organism evidence="2 3">
    <name type="scientific">Cronartium quercuum f. sp. fusiforme G11</name>
    <dbReference type="NCBI Taxonomy" id="708437"/>
    <lineage>
        <taxon>Eukaryota</taxon>
        <taxon>Fungi</taxon>
        <taxon>Dikarya</taxon>
        <taxon>Basidiomycota</taxon>
        <taxon>Pucciniomycotina</taxon>
        <taxon>Pucciniomycetes</taxon>
        <taxon>Pucciniales</taxon>
        <taxon>Coleosporiaceae</taxon>
        <taxon>Cronartium</taxon>
    </lineage>
</organism>
<feature type="compositionally biased region" description="Low complexity" evidence="1">
    <location>
        <begin position="136"/>
        <end position="147"/>
    </location>
</feature>